<evidence type="ECO:0000313" key="2">
    <source>
        <dbReference type="Proteomes" id="UP001197974"/>
    </source>
</evidence>
<organism evidence="1 2">
    <name type="scientific">Bacillus carboniphilus</name>
    <dbReference type="NCBI Taxonomy" id="86663"/>
    <lineage>
        <taxon>Bacteria</taxon>
        <taxon>Bacillati</taxon>
        <taxon>Bacillota</taxon>
        <taxon>Bacilli</taxon>
        <taxon>Bacillales</taxon>
        <taxon>Bacillaceae</taxon>
        <taxon>Bacillus</taxon>
    </lineage>
</organism>
<evidence type="ECO:0000313" key="1">
    <source>
        <dbReference type="EMBL" id="WLR43241.1"/>
    </source>
</evidence>
<name>A0ABY9JV16_9BACI</name>
<dbReference type="Proteomes" id="UP001197974">
    <property type="component" value="Chromosome"/>
</dbReference>
<reference evidence="1 2" key="1">
    <citation type="submission" date="2023-06" db="EMBL/GenBank/DDBJ databases">
        <title>Five Gram-positive bacteria isolated from mangrove sediments in Shenzhen, Guangdong, China.</title>
        <authorList>
            <person name="Yu S."/>
            <person name="Zheng W."/>
            <person name="Huang Y."/>
        </authorList>
    </citation>
    <scope>NUCLEOTIDE SEQUENCE [LARGE SCALE GENOMIC DNA]</scope>
    <source>
        <strain evidence="1 2">SaN35-3</strain>
    </source>
</reference>
<gene>
    <name evidence="1" type="ORF">LC087_03335</name>
</gene>
<sequence>MSLIQNLIENGNFKQGRLSPWIGENAEVIPSPCPSIVDGFSAKLKGGREEASIFQNFNVITGESYSLTLSLATVRKGTSPPNSN</sequence>
<keyword evidence="2" id="KW-1185">Reference proteome</keyword>
<dbReference type="Gene3D" id="2.60.120.260">
    <property type="entry name" value="Galactose-binding domain-like"/>
    <property type="match status" value="1"/>
</dbReference>
<protein>
    <submittedName>
        <fullName evidence="1">Uncharacterized protein</fullName>
    </submittedName>
</protein>
<dbReference type="EMBL" id="CP129013">
    <property type="protein sequence ID" value="WLR43241.1"/>
    <property type="molecule type" value="Genomic_DNA"/>
</dbReference>
<accession>A0ABY9JV16</accession>
<proteinExistence type="predicted"/>
<dbReference type="RefSeq" id="WP_226539768.1">
    <property type="nucleotide sequence ID" value="NZ_CP129013.1"/>
</dbReference>